<dbReference type="PROSITE" id="PS51257">
    <property type="entry name" value="PROKAR_LIPOPROTEIN"/>
    <property type="match status" value="1"/>
</dbReference>
<dbReference type="STRING" id="1544798.LH29_10210"/>
<dbReference type="PATRIC" id="fig|1544798.3.peg.2054"/>
<name>A0A0D8JFJ8_9BACT</name>
<gene>
    <name evidence="1" type="ORF">LH29_10210</name>
</gene>
<dbReference type="EMBL" id="JRHC01000001">
    <property type="protein sequence ID" value="KJF45687.1"/>
    <property type="molecule type" value="Genomic_DNA"/>
</dbReference>
<dbReference type="OrthoDB" id="819585at2"/>
<dbReference type="Pfam" id="PF17170">
    <property type="entry name" value="DUF5128"/>
    <property type="match status" value="1"/>
</dbReference>
<organism evidence="1 2">
    <name type="scientific">Draconibacterium sediminis</name>
    <dbReference type="NCBI Taxonomy" id="1544798"/>
    <lineage>
        <taxon>Bacteria</taxon>
        <taxon>Pseudomonadati</taxon>
        <taxon>Bacteroidota</taxon>
        <taxon>Bacteroidia</taxon>
        <taxon>Marinilabiliales</taxon>
        <taxon>Prolixibacteraceae</taxon>
        <taxon>Draconibacterium</taxon>
    </lineage>
</organism>
<accession>A0A0D8JFJ8</accession>
<evidence type="ECO:0000313" key="1">
    <source>
        <dbReference type="EMBL" id="KJF45687.1"/>
    </source>
</evidence>
<dbReference type="Gene3D" id="2.120.10.30">
    <property type="entry name" value="TolB, C-terminal domain"/>
    <property type="match status" value="1"/>
</dbReference>
<proteinExistence type="predicted"/>
<dbReference type="InterPro" id="IPR011042">
    <property type="entry name" value="6-blade_b-propeller_TolB-like"/>
</dbReference>
<dbReference type="AlphaFoldDB" id="A0A0D8JFJ8"/>
<keyword evidence="2" id="KW-1185">Reference proteome</keyword>
<dbReference type="Proteomes" id="UP000032544">
    <property type="component" value="Unassembled WGS sequence"/>
</dbReference>
<reference evidence="1 2" key="1">
    <citation type="submission" date="2014-09" db="EMBL/GenBank/DDBJ databases">
        <title>Draft Genome Sequence of Draconibacterium sp. JN14CK-3.</title>
        <authorList>
            <person name="Dong C."/>
            <person name="Lai Q."/>
            <person name="Shao Z."/>
        </authorList>
    </citation>
    <scope>NUCLEOTIDE SEQUENCE [LARGE SCALE GENOMIC DNA]</scope>
    <source>
        <strain evidence="1 2">JN14CK-3</strain>
    </source>
</reference>
<evidence type="ECO:0008006" key="3">
    <source>
        <dbReference type="Google" id="ProtNLM"/>
    </source>
</evidence>
<evidence type="ECO:0000313" key="2">
    <source>
        <dbReference type="Proteomes" id="UP000032544"/>
    </source>
</evidence>
<sequence>MKIAKKEITTFLILLGVMAVIGGCKQPASNNSLVEIDVTASYPEKELILQDFMDVEYIPLETNNEFVTSGVVMALGKKIIIVKNWSNDGNIYVFDRKTGKALRKLNMLGKGPEEYSHLTNIVADEKNNELFVNCLTSKKVLVYDLFGNFKRSFNYIENVRYTDVFNYDSDKLIAYNEMAKYNIGQNKGDEPYHMILSKQNGSIIRNISIPFDVIKAPMIQEGDAVVATSVPAIIPNQANWLLVEPSSDTVYNFNSHENKLQAFLAKKPTTDPEVFLKMGTLTGQYYFISTVKKEFNFSTGRGFPIGDLLYDKQENAVFEPVIINADYQKRQTVDMISHPLNGELAAFQIIEAFQLVEAYKNGELTGKLKEIAAELDEESNPVIMVMTEK</sequence>
<dbReference type="SUPFAM" id="SSF75011">
    <property type="entry name" value="3-carboxy-cis,cis-mucoante lactonizing enzyme"/>
    <property type="match status" value="1"/>
</dbReference>
<comment type="caution">
    <text evidence="1">The sequence shown here is derived from an EMBL/GenBank/DDBJ whole genome shotgun (WGS) entry which is preliminary data.</text>
</comment>
<dbReference type="RefSeq" id="WP_045028221.1">
    <property type="nucleotide sequence ID" value="NZ_JRHC01000001.1"/>
</dbReference>
<protein>
    <recommendedName>
        <fullName evidence="3">6-bladed beta-propeller</fullName>
    </recommendedName>
</protein>